<evidence type="ECO:0000313" key="9">
    <source>
        <dbReference type="Proteomes" id="UP000732298"/>
    </source>
</evidence>
<dbReference type="Pfam" id="PF00203">
    <property type="entry name" value="Ribosomal_S19"/>
    <property type="match status" value="1"/>
</dbReference>
<dbReference type="GO" id="GO:0019843">
    <property type="term" value="F:rRNA binding"/>
    <property type="evidence" value="ECO:0007669"/>
    <property type="project" value="UniProtKB-UniRule"/>
</dbReference>
<dbReference type="GO" id="GO:0022627">
    <property type="term" value="C:cytosolic small ribosomal subunit"/>
    <property type="evidence" value="ECO:0007669"/>
    <property type="project" value="UniProtKB-UniRule"/>
</dbReference>
<keyword evidence="6" id="KW-0694">RNA-binding</keyword>
<gene>
    <name evidence="6" type="primary">rps19p</name>
    <name evidence="8" type="ORF">HY544_01290</name>
</gene>
<evidence type="ECO:0000256" key="2">
    <source>
        <dbReference type="ARBA" id="ARBA00007345"/>
    </source>
</evidence>
<dbReference type="PROSITE" id="PS00323">
    <property type="entry name" value="RIBOSOMAL_S19"/>
    <property type="match status" value="1"/>
</dbReference>
<evidence type="ECO:0000256" key="6">
    <source>
        <dbReference type="HAMAP-Rule" id="MF_00531"/>
    </source>
</evidence>
<keyword evidence="3 6" id="KW-0689">Ribosomal protein</keyword>
<dbReference type="GO" id="GO:0006412">
    <property type="term" value="P:translation"/>
    <property type="evidence" value="ECO:0007669"/>
    <property type="project" value="UniProtKB-UniRule"/>
</dbReference>
<dbReference type="NCBIfam" id="NF003121">
    <property type="entry name" value="PRK04038.1"/>
    <property type="match status" value="1"/>
</dbReference>
<comment type="caution">
    <text evidence="8">The sequence shown here is derived from an EMBL/GenBank/DDBJ whole genome shotgun (WGS) entry which is preliminary data.</text>
</comment>
<evidence type="ECO:0000256" key="3">
    <source>
        <dbReference type="ARBA" id="ARBA00022980"/>
    </source>
</evidence>
<dbReference type="PIRSF" id="PIRSF002144">
    <property type="entry name" value="Ribosomal_S19"/>
    <property type="match status" value="1"/>
</dbReference>
<dbReference type="InterPro" id="IPR002222">
    <property type="entry name" value="Ribosomal_uS19"/>
</dbReference>
<protein>
    <recommendedName>
        <fullName evidence="5 6">Small ribosomal subunit protein uS19</fullName>
    </recommendedName>
</protein>
<dbReference type="GO" id="GO:0003735">
    <property type="term" value="F:structural constituent of ribosome"/>
    <property type="evidence" value="ECO:0007669"/>
    <property type="project" value="UniProtKB-UniRule"/>
</dbReference>
<dbReference type="PRINTS" id="PR00975">
    <property type="entry name" value="RIBOSOMALS19"/>
</dbReference>
<proteinExistence type="inferred from homology"/>
<comment type="function">
    <text evidence="1 6">Protein S19 forms a complex with S13 that binds strongly to the 16S ribosomal RNA.</text>
</comment>
<keyword evidence="6" id="KW-0699">rRNA-binding</keyword>
<accession>A0A8T3YLD9</accession>
<dbReference type="EMBL" id="JACQPB010000019">
    <property type="protein sequence ID" value="MBI4210126.1"/>
    <property type="molecule type" value="Genomic_DNA"/>
</dbReference>
<evidence type="ECO:0000313" key="8">
    <source>
        <dbReference type="EMBL" id="MBI4210126.1"/>
    </source>
</evidence>
<sequence length="136" mass="15283">MARKEFTFKGKTVQELEAMSVEDFSKLCTSRARRTIKRTLVEMKKFLKKAKKAHETMKLGKFAKPVRTHNRDLIVVPGMIGVTVAIYNGKEFVNAEIKERMLGHYLGEFVLTRKKLTHGKAGIGATKSSTAINARG</sequence>
<dbReference type="AlphaFoldDB" id="A0A8T3YLD9"/>
<evidence type="ECO:0000256" key="7">
    <source>
        <dbReference type="RuleBase" id="RU003485"/>
    </source>
</evidence>
<evidence type="ECO:0000256" key="5">
    <source>
        <dbReference type="ARBA" id="ARBA00035163"/>
    </source>
</evidence>
<dbReference type="NCBIfam" id="TIGR01025">
    <property type="entry name" value="uS19_arch"/>
    <property type="match status" value="1"/>
</dbReference>
<dbReference type="HAMAP" id="MF_00531">
    <property type="entry name" value="Ribosomal_uS19"/>
    <property type="match status" value="1"/>
</dbReference>
<organism evidence="8 9">
    <name type="scientific">Candidatus Iainarchaeum sp</name>
    <dbReference type="NCBI Taxonomy" id="3101447"/>
    <lineage>
        <taxon>Archaea</taxon>
        <taxon>Candidatus Iainarchaeota</taxon>
        <taxon>Candidatus Iainarchaeia</taxon>
        <taxon>Candidatus Iainarchaeales</taxon>
        <taxon>Candidatus Iainarchaeaceae</taxon>
        <taxon>Candidatus Iainarchaeum</taxon>
    </lineage>
</organism>
<dbReference type="Gene3D" id="3.30.860.10">
    <property type="entry name" value="30s Ribosomal Protein S19, Chain A"/>
    <property type="match status" value="1"/>
</dbReference>
<evidence type="ECO:0000256" key="1">
    <source>
        <dbReference type="ARBA" id="ARBA00003239"/>
    </source>
</evidence>
<keyword evidence="4 6" id="KW-0687">Ribonucleoprotein</keyword>
<name>A0A8T3YLD9_9ARCH</name>
<dbReference type="InterPro" id="IPR023575">
    <property type="entry name" value="Ribosomal_uS19_SF"/>
</dbReference>
<dbReference type="PANTHER" id="PTHR11880">
    <property type="entry name" value="RIBOSOMAL PROTEIN S19P FAMILY MEMBER"/>
    <property type="match status" value="1"/>
</dbReference>
<dbReference type="Proteomes" id="UP000732298">
    <property type="component" value="Unassembled WGS sequence"/>
</dbReference>
<comment type="similarity">
    <text evidence="2 6 7">Belongs to the universal ribosomal protein uS19 family.</text>
</comment>
<dbReference type="GO" id="GO:0000028">
    <property type="term" value="P:ribosomal small subunit assembly"/>
    <property type="evidence" value="ECO:0007669"/>
    <property type="project" value="TreeGrafter"/>
</dbReference>
<evidence type="ECO:0000256" key="4">
    <source>
        <dbReference type="ARBA" id="ARBA00023274"/>
    </source>
</evidence>
<dbReference type="PANTHER" id="PTHR11880:SF2">
    <property type="entry name" value="SMALL RIBOSOMAL SUBUNIT PROTEIN US19"/>
    <property type="match status" value="1"/>
</dbReference>
<dbReference type="InterPro" id="IPR005713">
    <property type="entry name" value="Ribosomal_uS19_euk/arc"/>
</dbReference>
<reference evidence="8" key="1">
    <citation type="submission" date="2020-07" db="EMBL/GenBank/DDBJ databases">
        <title>Huge and variable diversity of episymbiotic CPR bacteria and DPANN archaea in groundwater ecosystems.</title>
        <authorList>
            <person name="He C.Y."/>
            <person name="Keren R."/>
            <person name="Whittaker M."/>
            <person name="Farag I.F."/>
            <person name="Doudna J."/>
            <person name="Cate J.H.D."/>
            <person name="Banfield J.F."/>
        </authorList>
    </citation>
    <scope>NUCLEOTIDE SEQUENCE</scope>
    <source>
        <strain evidence="8">NC_groundwater_1296_Ag_S-0.2um_52_80</strain>
    </source>
</reference>
<dbReference type="SUPFAM" id="SSF54570">
    <property type="entry name" value="Ribosomal protein S19"/>
    <property type="match status" value="1"/>
</dbReference>
<dbReference type="InterPro" id="IPR020934">
    <property type="entry name" value="Ribosomal_uS19_CS"/>
</dbReference>